<organism evidence="3 4">
    <name type="scientific">Morella rubra</name>
    <name type="common">Chinese bayberry</name>
    <dbReference type="NCBI Taxonomy" id="262757"/>
    <lineage>
        <taxon>Eukaryota</taxon>
        <taxon>Viridiplantae</taxon>
        <taxon>Streptophyta</taxon>
        <taxon>Embryophyta</taxon>
        <taxon>Tracheophyta</taxon>
        <taxon>Spermatophyta</taxon>
        <taxon>Magnoliopsida</taxon>
        <taxon>eudicotyledons</taxon>
        <taxon>Gunneridae</taxon>
        <taxon>Pentapetalae</taxon>
        <taxon>rosids</taxon>
        <taxon>fabids</taxon>
        <taxon>Fagales</taxon>
        <taxon>Myricaceae</taxon>
        <taxon>Morella</taxon>
    </lineage>
</organism>
<evidence type="ECO:0000313" key="3">
    <source>
        <dbReference type="EMBL" id="KAB1219540.1"/>
    </source>
</evidence>
<evidence type="ECO:0000256" key="1">
    <source>
        <dbReference type="SAM" id="MobiDB-lite"/>
    </source>
</evidence>
<accession>A0A6A1W9Q0</accession>
<name>A0A6A1W9Q0_9ROSI</name>
<sequence length="543" mass="60987">MVREFYSAILQAKNLKKPSIEVTIVTFSHILTKRASKILGIRKDFDSVPKHAIEQQGPLVDRRQEQPRGQGQDLGQSSTGLGAQRPSWVADMMTELTEWMQSVMQPTMRWYVRGSMRDIALLKTCIGGKLTVHIPGGRTSSDDMASSMLLSHIGALIQQHVLFEMSKWKEVPNEVKSYMINRVSEKMEAVQLQHESEGKSYTEVKIFTKMLGTTLGYKRGLGRSRRLLRSGKSLSDPFSTSSSVQMSQNPRMVWHPEDVQNLIYLLIDEYNARTFVDGKPKDPKLWQQIAQKLDIPDYPGISGVQVMGKVNSLKQDYKAFQFLKDQTGVGWDEEKDTVDADDGWWDLKSQANPNITKFKNKGLANYPELHLLFAYSTASGALRQSSVQRAPTPEECARRERAVRDRHGGFHNVDEEHIASGGGVNLSCGGVQSMDTSSSSRKRGSASVMGARQRRKAKPTSEELYYDEVRNFIIGRRDRDGAGSSGHSGGMKECIAALQSLNPRLPIEQFTVVVRYLTGNRDAQEAFLAMDDDIKGDWARYVK</sequence>
<comment type="caution">
    <text evidence="3">The sequence shown here is derived from an EMBL/GenBank/DDBJ whole genome shotgun (WGS) entry which is preliminary data.</text>
</comment>
<feature type="region of interest" description="Disordered" evidence="1">
    <location>
        <begin position="432"/>
        <end position="460"/>
    </location>
</feature>
<feature type="region of interest" description="Disordered" evidence="1">
    <location>
        <begin position="53"/>
        <end position="83"/>
    </location>
</feature>
<gene>
    <name evidence="3" type="ORF">CJ030_MR3G012336</name>
</gene>
<keyword evidence="4" id="KW-1185">Reference proteome</keyword>
<dbReference type="PANTHER" id="PTHR47584">
    <property type="match status" value="1"/>
</dbReference>
<protein>
    <recommendedName>
        <fullName evidence="2">Myb/SANT-like domain-containing protein</fullName>
    </recommendedName>
</protein>
<dbReference type="EMBL" id="RXIC02000021">
    <property type="protein sequence ID" value="KAB1219540.1"/>
    <property type="molecule type" value="Genomic_DNA"/>
</dbReference>
<dbReference type="PANTHER" id="PTHR47584:SF14">
    <property type="entry name" value="L10-INTERACTING MYB DOMAIN-CONTAINING PROTEIN-LIKE"/>
    <property type="match status" value="1"/>
</dbReference>
<dbReference type="AlphaFoldDB" id="A0A6A1W9Q0"/>
<reference evidence="3 4" key="1">
    <citation type="journal article" date="2019" name="Plant Biotechnol. J.">
        <title>The red bayberry genome and genetic basis of sex determination.</title>
        <authorList>
            <person name="Jia H.M."/>
            <person name="Jia H.J."/>
            <person name="Cai Q.L."/>
            <person name="Wang Y."/>
            <person name="Zhao H.B."/>
            <person name="Yang W.F."/>
            <person name="Wang G.Y."/>
            <person name="Li Y.H."/>
            <person name="Zhan D.L."/>
            <person name="Shen Y.T."/>
            <person name="Niu Q.F."/>
            <person name="Chang L."/>
            <person name="Qiu J."/>
            <person name="Zhao L."/>
            <person name="Xie H.B."/>
            <person name="Fu W.Y."/>
            <person name="Jin J."/>
            <person name="Li X.W."/>
            <person name="Jiao Y."/>
            <person name="Zhou C.C."/>
            <person name="Tu T."/>
            <person name="Chai C.Y."/>
            <person name="Gao J.L."/>
            <person name="Fan L.J."/>
            <person name="van de Weg E."/>
            <person name="Wang J.Y."/>
            <person name="Gao Z.S."/>
        </authorList>
    </citation>
    <scope>NUCLEOTIDE SEQUENCE [LARGE SCALE GENOMIC DNA]</scope>
    <source>
        <tissue evidence="3">Leaves</tissue>
    </source>
</reference>
<evidence type="ECO:0000313" key="4">
    <source>
        <dbReference type="Proteomes" id="UP000516437"/>
    </source>
</evidence>
<proteinExistence type="predicted"/>
<evidence type="ECO:0000259" key="2">
    <source>
        <dbReference type="Pfam" id="PF12776"/>
    </source>
</evidence>
<dbReference type="InterPro" id="IPR045026">
    <property type="entry name" value="LIMYB"/>
</dbReference>
<dbReference type="Pfam" id="PF12776">
    <property type="entry name" value="Myb_DNA-bind_3"/>
    <property type="match status" value="1"/>
</dbReference>
<feature type="compositionally biased region" description="Polar residues" evidence="1">
    <location>
        <begin position="67"/>
        <end position="81"/>
    </location>
</feature>
<dbReference type="Proteomes" id="UP000516437">
    <property type="component" value="Chromosome 3"/>
</dbReference>
<feature type="domain" description="Myb/SANT-like" evidence="2">
    <location>
        <begin position="254"/>
        <end position="346"/>
    </location>
</feature>
<dbReference type="InterPro" id="IPR024752">
    <property type="entry name" value="Myb/SANT-like_dom"/>
</dbReference>
<dbReference type="OrthoDB" id="686198at2759"/>